<dbReference type="PANTHER" id="PTHR12241">
    <property type="entry name" value="TUBULIN POLYGLUTAMYLASE"/>
    <property type="match status" value="1"/>
</dbReference>
<dbReference type="Pfam" id="PF03133">
    <property type="entry name" value="TTL"/>
    <property type="match status" value="1"/>
</dbReference>
<gene>
    <name evidence="4" type="primary">Ttll11</name>
    <name evidence="4" type="ORF">ERPZAN_R10009</name>
</gene>
<evidence type="ECO:0000256" key="2">
    <source>
        <dbReference type="ARBA" id="ARBA00022741"/>
    </source>
</evidence>
<comment type="caution">
    <text evidence="4">The sequence shown here is derived from an EMBL/GenBank/DDBJ whole genome shotgun (WGS) entry which is preliminary data.</text>
</comment>
<dbReference type="OrthoDB" id="202825at2759"/>
<dbReference type="SUPFAM" id="SSF56059">
    <property type="entry name" value="Glutathione synthetase ATP-binding domain-like"/>
    <property type="match status" value="1"/>
</dbReference>
<dbReference type="PROSITE" id="PS51221">
    <property type="entry name" value="TTL"/>
    <property type="match status" value="1"/>
</dbReference>
<name>A0A7L2XT71_9PASS</name>
<dbReference type="Proteomes" id="UP000545329">
    <property type="component" value="Unassembled WGS sequence"/>
</dbReference>
<feature type="non-terminal residue" evidence="4">
    <location>
        <position position="1"/>
    </location>
</feature>
<keyword evidence="1" id="KW-0436">Ligase</keyword>
<reference evidence="4 5" key="1">
    <citation type="submission" date="2019-09" db="EMBL/GenBank/DDBJ databases">
        <title>Bird 10,000 Genomes (B10K) Project - Family phase.</title>
        <authorList>
            <person name="Zhang G."/>
        </authorList>
    </citation>
    <scope>NUCLEOTIDE SEQUENCE [LARGE SCALE GENOMIC DNA]</scope>
    <source>
        <strain evidence="4">B10K-DU-002-58</strain>
        <tissue evidence="4">Muscle</tissue>
    </source>
</reference>
<evidence type="ECO:0000313" key="4">
    <source>
        <dbReference type="EMBL" id="NXS84959.1"/>
    </source>
</evidence>
<dbReference type="GO" id="GO:0036064">
    <property type="term" value="C:ciliary basal body"/>
    <property type="evidence" value="ECO:0007669"/>
    <property type="project" value="TreeGrafter"/>
</dbReference>
<keyword evidence="3" id="KW-0067">ATP-binding</keyword>
<dbReference type="AlphaFoldDB" id="A0A7L2XT71"/>
<evidence type="ECO:0000313" key="5">
    <source>
        <dbReference type="Proteomes" id="UP000545329"/>
    </source>
</evidence>
<protein>
    <submittedName>
        <fullName evidence="4">TTL11 polyglutamylase</fullName>
    </submittedName>
</protein>
<dbReference type="Gene3D" id="3.30.470.20">
    <property type="entry name" value="ATP-grasp fold, B domain"/>
    <property type="match status" value="1"/>
</dbReference>
<evidence type="ECO:0000256" key="3">
    <source>
        <dbReference type="ARBA" id="ARBA00022840"/>
    </source>
</evidence>
<proteinExistence type="predicted"/>
<dbReference type="PANTHER" id="PTHR12241:SF154">
    <property type="entry name" value="TUBULIN POLYGLUTAMYLASE TTLL11"/>
    <property type="match status" value="1"/>
</dbReference>
<keyword evidence="5" id="KW-1185">Reference proteome</keyword>
<keyword evidence="2" id="KW-0547">Nucleotide-binding</keyword>
<dbReference type="EMBL" id="VZTN01022425">
    <property type="protein sequence ID" value="NXS84959.1"/>
    <property type="molecule type" value="Genomic_DNA"/>
</dbReference>
<accession>A0A7L2XT71</accession>
<organism evidence="4 5">
    <name type="scientific">Erpornis zantholeuca</name>
    <dbReference type="NCBI Taxonomy" id="1112836"/>
    <lineage>
        <taxon>Eukaryota</taxon>
        <taxon>Metazoa</taxon>
        <taxon>Chordata</taxon>
        <taxon>Craniata</taxon>
        <taxon>Vertebrata</taxon>
        <taxon>Euteleostomi</taxon>
        <taxon>Archelosauria</taxon>
        <taxon>Archosauria</taxon>
        <taxon>Dinosauria</taxon>
        <taxon>Saurischia</taxon>
        <taxon>Theropoda</taxon>
        <taxon>Coelurosauria</taxon>
        <taxon>Aves</taxon>
        <taxon>Neognathae</taxon>
        <taxon>Neoaves</taxon>
        <taxon>Telluraves</taxon>
        <taxon>Australaves</taxon>
        <taxon>Passeriformes</taxon>
        <taxon>Sylvioidea</taxon>
        <taxon>Timaliidae</taxon>
        <taxon>Erpornis</taxon>
    </lineage>
</organism>
<dbReference type="GO" id="GO:0005524">
    <property type="term" value="F:ATP binding"/>
    <property type="evidence" value="ECO:0007669"/>
    <property type="project" value="UniProtKB-KW"/>
</dbReference>
<dbReference type="InterPro" id="IPR004344">
    <property type="entry name" value="TTL/TTLL_fam"/>
</dbReference>
<dbReference type="GO" id="GO:0070740">
    <property type="term" value="F:tubulin-glutamic acid ligase activity"/>
    <property type="evidence" value="ECO:0007669"/>
    <property type="project" value="TreeGrafter"/>
</dbReference>
<sequence length="556" mass="63623">QVPFGRRMPCDIYWHGVSFHDKNIFSGQVNKFPGMAETVRKITLSRAMKIMKDLFPLEYDFYPRSWILPDELSLFESEFHKTKDSDPSWKPTFIVKPDGGCQGDGIYLIKDPGDIRLTGSTQSRPAVVQEYICEPLLVDNLKFDIRLYVLLKSLEPLEIYIAKDGLSRFCTEPYQEPTLKNLHQVFMHLTNYSLNIHSGNFIHSDSASTGSKRTFSSILCRLSSEGVDVKKLWSDIISLVIKTIIALMPELKVYYQSDIPAGKPGPTCFQILGFDILLMESLKPMLMEVNANPSMRIEHEQELSPGVFEYVPSPVDEEVKVAVIRDTLRLMDPRKKKKKDTHLIFPHLHGVLIFFPPSYHVMYDIEKKGMKDKQHKHHSLKLSLKLKFYLKLGSYQSLKQAPEVSEELLDTPKGPEAALPSLCLRQVFPKYAKYFCHLLLVDKVAALFIHFLGIKGTTKLGPTGFRTFIRNCRLSNSSFSMASVDILYIDITRRWNSMSIDKESGMCLQAFVEAFFSLARRRYKLLPLHEQVLSLIELCENRLAALPGKRLLWGCG</sequence>
<dbReference type="GO" id="GO:0000226">
    <property type="term" value="P:microtubule cytoskeleton organization"/>
    <property type="evidence" value="ECO:0007669"/>
    <property type="project" value="TreeGrafter"/>
</dbReference>
<dbReference type="GO" id="GO:0015631">
    <property type="term" value="F:tubulin binding"/>
    <property type="evidence" value="ECO:0007669"/>
    <property type="project" value="TreeGrafter"/>
</dbReference>
<feature type="non-terminal residue" evidence="4">
    <location>
        <position position="556"/>
    </location>
</feature>
<evidence type="ECO:0000256" key="1">
    <source>
        <dbReference type="ARBA" id="ARBA00022598"/>
    </source>
</evidence>